<dbReference type="EMBL" id="JALJOV010001524">
    <property type="protein sequence ID" value="KAK9846803.1"/>
    <property type="molecule type" value="Genomic_DNA"/>
</dbReference>
<organism evidence="1 2">
    <name type="scientific">Apatococcus fuscideae</name>
    <dbReference type="NCBI Taxonomy" id="2026836"/>
    <lineage>
        <taxon>Eukaryota</taxon>
        <taxon>Viridiplantae</taxon>
        <taxon>Chlorophyta</taxon>
        <taxon>core chlorophytes</taxon>
        <taxon>Trebouxiophyceae</taxon>
        <taxon>Chlorellales</taxon>
        <taxon>Chlorellaceae</taxon>
        <taxon>Apatococcus</taxon>
    </lineage>
</organism>
<gene>
    <name evidence="1" type="ORF">WJX84_008905</name>
</gene>
<dbReference type="SUPFAM" id="SSF53098">
    <property type="entry name" value="Ribonuclease H-like"/>
    <property type="match status" value="1"/>
</dbReference>
<proteinExistence type="predicted"/>
<keyword evidence="2" id="KW-1185">Reference proteome</keyword>
<evidence type="ECO:0000313" key="1">
    <source>
        <dbReference type="EMBL" id="KAK9846803.1"/>
    </source>
</evidence>
<dbReference type="Proteomes" id="UP001485043">
    <property type="component" value="Unassembled WGS sequence"/>
</dbReference>
<name>A0AAW1SMC7_9CHLO</name>
<dbReference type="AlphaFoldDB" id="A0AAW1SMC7"/>
<comment type="caution">
    <text evidence="1">The sequence shown here is derived from an EMBL/GenBank/DDBJ whole genome shotgun (WGS) entry which is preliminary data.</text>
</comment>
<sequence length="268" mass="30578">MATTLSNLQFWADLERMLTLLLPVRDVVLALQTDRPTLSQCLPLWNVIRTQAEQWAQTHGEDKQAVLDVVEKRFQANYHQAWAASYVLDPLYLTPASSNDRWVPPFEKMSAQQRADAETVIKRLAPTDALRPQALMEFTRFRFEGVDPEYARAVQLRQRNPRTNQEEVPTSQVRRVLWESHLAGYSVLSQAAIRLMSLHATACGPRRDGARWAALHKGASNIARERAHKMLLVASQAMLDRKDYMDPWDREQALSNDIMGVLDVVGTM</sequence>
<protein>
    <submittedName>
        <fullName evidence="1">Uncharacterized protein</fullName>
    </submittedName>
</protein>
<dbReference type="InterPro" id="IPR012337">
    <property type="entry name" value="RNaseH-like_sf"/>
</dbReference>
<evidence type="ECO:0000313" key="2">
    <source>
        <dbReference type="Proteomes" id="UP001485043"/>
    </source>
</evidence>
<accession>A0AAW1SMC7</accession>
<reference evidence="1 2" key="1">
    <citation type="journal article" date="2024" name="Nat. Commun.">
        <title>Phylogenomics reveals the evolutionary origins of lichenization in chlorophyte algae.</title>
        <authorList>
            <person name="Puginier C."/>
            <person name="Libourel C."/>
            <person name="Otte J."/>
            <person name="Skaloud P."/>
            <person name="Haon M."/>
            <person name="Grisel S."/>
            <person name="Petersen M."/>
            <person name="Berrin J.G."/>
            <person name="Delaux P.M."/>
            <person name="Dal Grande F."/>
            <person name="Keller J."/>
        </authorList>
    </citation>
    <scope>NUCLEOTIDE SEQUENCE [LARGE SCALE GENOMIC DNA]</scope>
    <source>
        <strain evidence="1 2">SAG 2523</strain>
    </source>
</reference>